<dbReference type="PANTHER" id="PTHR30627:SF1">
    <property type="entry name" value="PEPTIDOGLYCAN D,D-TRANSPEPTIDASE FTSI"/>
    <property type="match status" value="1"/>
</dbReference>
<feature type="domain" description="Penicillin-binding protein dimerisation" evidence="6">
    <location>
        <begin position="64"/>
        <end position="236"/>
    </location>
</feature>
<evidence type="ECO:0000259" key="6">
    <source>
        <dbReference type="Pfam" id="PF03717"/>
    </source>
</evidence>
<reference evidence="7" key="2">
    <citation type="journal article" date="2021" name="PeerJ">
        <title>Extensive microbial diversity within the chicken gut microbiome revealed by metagenomics and culture.</title>
        <authorList>
            <person name="Gilroy R."/>
            <person name="Ravi A."/>
            <person name="Getino M."/>
            <person name="Pursley I."/>
            <person name="Horton D.L."/>
            <person name="Alikhan N.F."/>
            <person name="Baker D."/>
            <person name="Gharbi K."/>
            <person name="Hall N."/>
            <person name="Watson M."/>
            <person name="Adriaenssens E.M."/>
            <person name="Foster-Nyarko E."/>
            <person name="Jarju S."/>
            <person name="Secka A."/>
            <person name="Antonio M."/>
            <person name="Oren A."/>
            <person name="Chaudhuri R.R."/>
            <person name="La Ragione R."/>
            <person name="Hildebrand F."/>
            <person name="Pallen M.J."/>
        </authorList>
    </citation>
    <scope>NUCLEOTIDE SEQUENCE</scope>
    <source>
        <strain evidence="7">B3-1481</strain>
    </source>
</reference>
<keyword evidence="2" id="KW-0378">Hydrolase</keyword>
<feature type="transmembrane region" description="Helical" evidence="4">
    <location>
        <begin position="21"/>
        <end position="45"/>
    </location>
</feature>
<keyword evidence="2" id="KW-0121">Carboxypeptidase</keyword>
<comment type="caution">
    <text evidence="7">The sequence shown here is derived from an EMBL/GenBank/DDBJ whole genome shotgun (WGS) entry which is preliminary data.</text>
</comment>
<dbReference type="InterPro" id="IPR036138">
    <property type="entry name" value="PBP_dimer_sf"/>
</dbReference>
<dbReference type="Proteomes" id="UP000823769">
    <property type="component" value="Unassembled WGS sequence"/>
</dbReference>
<organism evidence="7 8">
    <name type="scientific">Candidatus Cryptobacteroides avistercoris</name>
    <dbReference type="NCBI Taxonomy" id="2840758"/>
    <lineage>
        <taxon>Bacteria</taxon>
        <taxon>Pseudomonadati</taxon>
        <taxon>Bacteroidota</taxon>
        <taxon>Bacteroidia</taxon>
        <taxon>Bacteroidales</taxon>
        <taxon>Candidatus Cryptobacteroides</taxon>
    </lineage>
</organism>
<dbReference type="GO" id="GO:0008658">
    <property type="term" value="F:penicillin binding"/>
    <property type="evidence" value="ECO:0007669"/>
    <property type="project" value="InterPro"/>
</dbReference>
<evidence type="ECO:0000313" key="7">
    <source>
        <dbReference type="EMBL" id="MBO8480842.1"/>
    </source>
</evidence>
<dbReference type="SUPFAM" id="SSF56601">
    <property type="entry name" value="beta-lactamase/transpeptidase-like"/>
    <property type="match status" value="1"/>
</dbReference>
<evidence type="ECO:0000256" key="4">
    <source>
        <dbReference type="SAM" id="Phobius"/>
    </source>
</evidence>
<keyword evidence="3 4" id="KW-0472">Membrane</keyword>
<dbReference type="Gene3D" id="3.90.1310.10">
    <property type="entry name" value="Penicillin-binding protein 2a (Domain 2)"/>
    <property type="match status" value="1"/>
</dbReference>
<protein>
    <submittedName>
        <fullName evidence="7">Penicillin-binding protein 2</fullName>
    </submittedName>
</protein>
<dbReference type="AlphaFoldDB" id="A0A9D9NPB3"/>
<dbReference type="InterPro" id="IPR005311">
    <property type="entry name" value="PBP_dimer"/>
</dbReference>
<name>A0A9D9NPB3_9BACT</name>
<dbReference type="SUPFAM" id="SSF56519">
    <property type="entry name" value="Penicillin binding protein dimerisation domain"/>
    <property type="match status" value="1"/>
</dbReference>
<dbReference type="EMBL" id="JADILW010000106">
    <property type="protein sequence ID" value="MBO8480842.1"/>
    <property type="molecule type" value="Genomic_DNA"/>
</dbReference>
<dbReference type="Pfam" id="PF03717">
    <property type="entry name" value="PBP_dimer"/>
    <property type="match status" value="1"/>
</dbReference>
<sequence>MMPDTTTHTRKKRDRIGVILYLVYFVMLLGSALLILRIIWLQLLFQPQPEIAARLTPSTTVRTIEPERGRILDCDGRLLAISCPEYQFYMDCTVLKDSNTPEEEKVWMDKARELSKGLAREFPGTTADQFYNLIRRSRETGRKYVKIGHEVDRQAYNRILQLPLFREGRYRSGVQVEQENVREYPYGELARRTIGFVRNNKSPVRNTHIGLEGKFDYELHGEEGREYLRETDHGTVRNSDSTLVRAVDGNDLRTTINIDYQEIADLALREQIEQEEDLEGACLVLMETRTGAIRAMVNLLREGGGHDGEFSEIQNLAIGRKGEPGSVFKTVTLTSLLNDGYVKSLEETLPATDGRVEGTSIRDTHIPDYARQHDTDRISILEGFKISSNYVFAKLAVDNYARNSRGDLTEKFLSNLYTFKLGEVFDFDLDGMLTPTIPSPETRYWTDTDLASIAYGYSTSMTPMHILTFYNAIANKGRMMKPYLVEDIESDGRILRRRGPSTLNAAVCSRAVADTVTRALKAVTEDGTARRLRGAKCTVAGKTGTSFGTYDNGKYADEYGRRKYQGTFVGFFPADNPKYSIICTVYSKPTSKSFQGGGIPVRAVRTVIDRLYNIDLDLSENGHKK</sequence>
<evidence type="ECO:0000256" key="1">
    <source>
        <dbReference type="ARBA" id="ARBA00004370"/>
    </source>
</evidence>
<reference evidence="7" key="1">
    <citation type="submission" date="2020-10" db="EMBL/GenBank/DDBJ databases">
        <authorList>
            <person name="Gilroy R."/>
        </authorList>
    </citation>
    <scope>NUCLEOTIDE SEQUENCE</scope>
    <source>
        <strain evidence="7">B3-1481</strain>
    </source>
</reference>
<keyword evidence="4" id="KW-0812">Transmembrane</keyword>
<evidence type="ECO:0000256" key="3">
    <source>
        <dbReference type="ARBA" id="ARBA00023136"/>
    </source>
</evidence>
<feature type="domain" description="Penicillin-binding protein transpeptidase" evidence="5">
    <location>
        <begin position="282"/>
        <end position="598"/>
    </location>
</feature>
<dbReference type="InterPro" id="IPR050515">
    <property type="entry name" value="Beta-lactam/transpept"/>
</dbReference>
<comment type="subcellular location">
    <subcellularLocation>
        <location evidence="1">Membrane</location>
    </subcellularLocation>
</comment>
<evidence type="ECO:0000259" key="5">
    <source>
        <dbReference type="Pfam" id="PF00905"/>
    </source>
</evidence>
<dbReference type="PANTHER" id="PTHR30627">
    <property type="entry name" value="PEPTIDOGLYCAN D,D-TRANSPEPTIDASE"/>
    <property type="match status" value="1"/>
</dbReference>
<dbReference type="GO" id="GO:0071555">
    <property type="term" value="P:cell wall organization"/>
    <property type="evidence" value="ECO:0007669"/>
    <property type="project" value="TreeGrafter"/>
</dbReference>
<dbReference type="GO" id="GO:0005886">
    <property type="term" value="C:plasma membrane"/>
    <property type="evidence" value="ECO:0007669"/>
    <property type="project" value="TreeGrafter"/>
</dbReference>
<accession>A0A9D9NPB3</accession>
<proteinExistence type="predicted"/>
<dbReference type="GO" id="GO:0004180">
    <property type="term" value="F:carboxypeptidase activity"/>
    <property type="evidence" value="ECO:0007669"/>
    <property type="project" value="UniProtKB-KW"/>
</dbReference>
<evidence type="ECO:0000313" key="8">
    <source>
        <dbReference type="Proteomes" id="UP000823769"/>
    </source>
</evidence>
<gene>
    <name evidence="7" type="ORF">IAB76_07045</name>
</gene>
<keyword evidence="4" id="KW-1133">Transmembrane helix</keyword>
<dbReference type="InterPro" id="IPR012338">
    <property type="entry name" value="Beta-lactam/transpept-like"/>
</dbReference>
<evidence type="ECO:0000256" key="2">
    <source>
        <dbReference type="ARBA" id="ARBA00022645"/>
    </source>
</evidence>
<keyword evidence="2" id="KW-0645">Protease</keyword>
<dbReference type="Pfam" id="PF00905">
    <property type="entry name" value="Transpeptidase"/>
    <property type="match status" value="1"/>
</dbReference>
<dbReference type="Gene3D" id="3.40.710.10">
    <property type="entry name" value="DD-peptidase/beta-lactamase superfamily"/>
    <property type="match status" value="1"/>
</dbReference>
<dbReference type="InterPro" id="IPR001460">
    <property type="entry name" value="PCN-bd_Tpept"/>
</dbReference>